<dbReference type="GO" id="GO:0005739">
    <property type="term" value="C:mitochondrion"/>
    <property type="evidence" value="ECO:0007669"/>
    <property type="project" value="TreeGrafter"/>
</dbReference>
<dbReference type="Proteomes" id="UP000682733">
    <property type="component" value="Unassembled WGS sequence"/>
</dbReference>
<dbReference type="AlphaFoldDB" id="A0A814WVQ9"/>
<evidence type="ECO:0000313" key="5">
    <source>
        <dbReference type="EMBL" id="CAF4047216.1"/>
    </source>
</evidence>
<dbReference type="InterPro" id="IPR015797">
    <property type="entry name" value="NUDIX_hydrolase-like_dom_sf"/>
</dbReference>
<dbReference type="SUPFAM" id="SSF55811">
    <property type="entry name" value="Nudix"/>
    <property type="match status" value="1"/>
</dbReference>
<feature type="domain" description="Nudix hydrolase" evidence="1">
    <location>
        <begin position="129"/>
        <end position="258"/>
    </location>
</feature>
<evidence type="ECO:0000313" key="2">
    <source>
        <dbReference type="EMBL" id="CAF1206838.1"/>
    </source>
</evidence>
<dbReference type="PROSITE" id="PS51462">
    <property type="entry name" value="NUDIX"/>
    <property type="match status" value="1"/>
</dbReference>
<dbReference type="Gene3D" id="3.90.79.10">
    <property type="entry name" value="Nucleoside Triphosphate Pyrophosphohydrolase"/>
    <property type="match status" value="1"/>
</dbReference>
<evidence type="ECO:0000259" key="1">
    <source>
        <dbReference type="PROSITE" id="PS51462"/>
    </source>
</evidence>
<dbReference type="InterPro" id="IPR039989">
    <property type="entry name" value="NUDT9"/>
</dbReference>
<evidence type="ECO:0000313" key="3">
    <source>
        <dbReference type="EMBL" id="CAF1239727.1"/>
    </source>
</evidence>
<dbReference type="EMBL" id="CAJNOK010016161">
    <property type="protein sequence ID" value="CAF1239727.1"/>
    <property type="molecule type" value="Genomic_DNA"/>
</dbReference>
<dbReference type="InterPro" id="IPR000086">
    <property type="entry name" value="NUDIX_hydrolase_dom"/>
</dbReference>
<accession>A0A814WVQ9</accession>
<dbReference type="Proteomes" id="UP000663829">
    <property type="component" value="Unassembled WGS sequence"/>
</dbReference>
<dbReference type="Pfam" id="PF25969">
    <property type="entry name" value="NUDT9_N"/>
    <property type="match status" value="1"/>
</dbReference>
<dbReference type="Pfam" id="PF00293">
    <property type="entry name" value="NUDIX"/>
    <property type="match status" value="1"/>
</dbReference>
<comment type="caution">
    <text evidence="2">The sequence shown here is derived from an EMBL/GenBank/DDBJ whole genome shotgun (WGS) entry which is preliminary data.</text>
</comment>
<evidence type="ECO:0000313" key="4">
    <source>
        <dbReference type="EMBL" id="CAF3971083.1"/>
    </source>
</evidence>
<keyword evidence="6" id="KW-1185">Reference proteome</keyword>
<name>A0A814WVQ9_9BILA</name>
<reference evidence="2" key="1">
    <citation type="submission" date="2021-02" db="EMBL/GenBank/DDBJ databases">
        <authorList>
            <person name="Nowell W R."/>
        </authorList>
    </citation>
    <scope>NUCLEOTIDE SEQUENCE</scope>
</reference>
<organism evidence="2 6">
    <name type="scientific">Didymodactylos carnosus</name>
    <dbReference type="NCBI Taxonomy" id="1234261"/>
    <lineage>
        <taxon>Eukaryota</taxon>
        <taxon>Metazoa</taxon>
        <taxon>Spiralia</taxon>
        <taxon>Gnathifera</taxon>
        <taxon>Rotifera</taxon>
        <taxon>Eurotatoria</taxon>
        <taxon>Bdelloidea</taxon>
        <taxon>Philodinida</taxon>
        <taxon>Philodinidae</taxon>
        <taxon>Didymodactylos</taxon>
    </lineage>
</organism>
<proteinExistence type="predicted"/>
<dbReference type="PANTHER" id="PTHR13030:SF8">
    <property type="entry name" value="ADP-RIBOSE PYROPHOSPHATASE, MITOCHONDRIAL"/>
    <property type="match status" value="1"/>
</dbReference>
<dbReference type="GO" id="GO:0047631">
    <property type="term" value="F:ADP-ribose diphosphatase activity"/>
    <property type="evidence" value="ECO:0007669"/>
    <property type="project" value="InterPro"/>
</dbReference>
<dbReference type="OrthoDB" id="9972248at2759"/>
<dbReference type="CDD" id="cd03670">
    <property type="entry name" value="NUDIX_ADPRase_Nudt9"/>
    <property type="match status" value="1"/>
</dbReference>
<dbReference type="EMBL" id="CAJOBA010037710">
    <property type="protein sequence ID" value="CAF4047216.1"/>
    <property type="molecule type" value="Genomic_DNA"/>
</dbReference>
<dbReference type="Proteomes" id="UP000681722">
    <property type="component" value="Unassembled WGS sequence"/>
</dbReference>
<dbReference type="EMBL" id="CAJNOQ010008796">
    <property type="protein sequence ID" value="CAF1206838.1"/>
    <property type="molecule type" value="Genomic_DNA"/>
</dbReference>
<dbReference type="PANTHER" id="PTHR13030">
    <property type="entry name" value="NUDIX HYDROLASE"/>
    <property type="match status" value="1"/>
</dbReference>
<dbReference type="EMBL" id="CAJOBC010008797">
    <property type="protein sequence ID" value="CAF3971083.1"/>
    <property type="molecule type" value="Genomic_DNA"/>
</dbReference>
<evidence type="ECO:0000313" key="6">
    <source>
        <dbReference type="Proteomes" id="UP000663829"/>
    </source>
</evidence>
<sequence>MGSSCTRTTKGIKSTSHIKALTSPYVGTKDVKRTRVSENKINWNVKWEAYKPIEYTDPSVLIDKKTNTKPVWADDPDPRSITGFNKIDGKVDRTSYMGKYQIESQTNRPLNPAGRTGMAMRGLLGRWGPNHPVVTRWAKTGNKKNILEFIGIKRKDTGEIALPGGMVDPGESISSTLRREFEEEAMNSLETAPHLRQNIDALMKKQHTIYKGYVDDPRNTDNAWMETEAAEFFDETGELTKDLRLQAGKVDNILISQK</sequence>
<protein>
    <recommendedName>
        <fullName evidence="1">Nudix hydrolase domain-containing protein</fullName>
    </recommendedName>
</protein>
<dbReference type="Proteomes" id="UP000677228">
    <property type="component" value="Unassembled WGS sequence"/>
</dbReference>
<gene>
    <name evidence="2" type="ORF">GPM918_LOCUS24007</name>
    <name evidence="3" type="ORF">OVA965_LOCUS25765</name>
    <name evidence="4" type="ORF">SRO942_LOCUS24006</name>
    <name evidence="5" type="ORF">TMI583_LOCUS26497</name>
</gene>